<dbReference type="EMBL" id="JAHHGZ010000003">
    <property type="protein sequence ID" value="MBW4666488.1"/>
    <property type="molecule type" value="Genomic_DNA"/>
</dbReference>
<evidence type="ECO:0000313" key="1">
    <source>
        <dbReference type="EMBL" id="MBW4666488.1"/>
    </source>
</evidence>
<reference evidence="1" key="1">
    <citation type="submission" date="2021-05" db="EMBL/GenBank/DDBJ databases">
        <authorList>
            <person name="Pietrasiak N."/>
            <person name="Ward R."/>
            <person name="Stajich J.E."/>
            <person name="Kurbessoian T."/>
        </authorList>
    </citation>
    <scope>NUCLEOTIDE SEQUENCE</scope>
    <source>
        <strain evidence="1">GSE-NOS-MK-12-04C</strain>
    </source>
</reference>
<dbReference type="Proteomes" id="UP000729701">
    <property type="component" value="Unassembled WGS sequence"/>
</dbReference>
<sequence length="316" mass="35792">MPSFLYNDLTQLMPKILEPRYETLYFENGDLIPTQTDLIPGAREIAYERFSEFGDADFVSDATTNIPIVDISIDEDRYPIYMLASGFPLSLQEQRAYNHRSRGGTTPSTFNRYERRMAAARKVVAMRTNRATSTGYVGQNLNFPGMLTNAIVPTVNSAFDMNSGTFNTILDFMIATIESLTDNFVSMEPTELLLPPNVRKKMLSTYNTNGTKTVMQALDEQYPDLEVQKIRETSATALDAVGTIPNRVTGKDRLMLYPKESSVLNRHIESSVAELAPEEFIRTDGLRRIYPMFSCITPTIFDYPQDCRYVDIVKVN</sequence>
<dbReference type="PIRSF" id="PIRSF029202">
    <property type="entry name" value="UCP029202"/>
    <property type="match status" value="1"/>
</dbReference>
<protein>
    <submittedName>
        <fullName evidence="1">DUF2184 domain-containing protein</fullName>
    </submittedName>
</protein>
<accession>A0A951QK51</accession>
<gene>
    <name evidence="1" type="ORF">KME60_03330</name>
</gene>
<dbReference type="InterPro" id="IPR020049">
    <property type="entry name" value="Major_capsid-like"/>
</dbReference>
<proteinExistence type="predicted"/>
<reference evidence="1" key="2">
    <citation type="journal article" date="2022" name="Microbiol. Resour. Announc.">
        <title>Metagenome Sequencing to Explore Phylogenomics of Terrestrial Cyanobacteria.</title>
        <authorList>
            <person name="Ward R.D."/>
            <person name="Stajich J.E."/>
            <person name="Johansen J.R."/>
            <person name="Huntemann M."/>
            <person name="Clum A."/>
            <person name="Foster B."/>
            <person name="Foster B."/>
            <person name="Roux S."/>
            <person name="Palaniappan K."/>
            <person name="Varghese N."/>
            <person name="Mukherjee S."/>
            <person name="Reddy T.B.K."/>
            <person name="Daum C."/>
            <person name="Copeland A."/>
            <person name="Chen I.A."/>
            <person name="Ivanova N.N."/>
            <person name="Kyrpides N.C."/>
            <person name="Shapiro N."/>
            <person name="Eloe-Fadrosh E.A."/>
            <person name="Pietrasiak N."/>
        </authorList>
    </citation>
    <scope>NUCLEOTIDE SEQUENCE</scope>
    <source>
        <strain evidence="1">GSE-NOS-MK-12-04C</strain>
    </source>
</reference>
<comment type="caution">
    <text evidence="1">The sequence shown here is derived from an EMBL/GenBank/DDBJ whole genome shotgun (WGS) entry which is preliminary data.</text>
</comment>
<organism evidence="1 2">
    <name type="scientific">Cyanomargarita calcarea GSE-NOS-MK-12-04C</name>
    <dbReference type="NCBI Taxonomy" id="2839659"/>
    <lineage>
        <taxon>Bacteria</taxon>
        <taxon>Bacillati</taxon>
        <taxon>Cyanobacteriota</taxon>
        <taxon>Cyanophyceae</taxon>
        <taxon>Nostocales</taxon>
        <taxon>Cyanomargaritaceae</taxon>
        <taxon>Cyanomargarita</taxon>
    </lineage>
</organism>
<evidence type="ECO:0000313" key="2">
    <source>
        <dbReference type="Proteomes" id="UP000729701"/>
    </source>
</evidence>
<dbReference type="Pfam" id="PF09950">
    <property type="entry name" value="Major_capside"/>
    <property type="match status" value="1"/>
</dbReference>
<name>A0A951QK51_9CYAN</name>
<dbReference type="AlphaFoldDB" id="A0A951QK51"/>